<gene>
    <name evidence="1" type="ORF">HPB47_012199</name>
</gene>
<feature type="non-terminal residue" evidence="1">
    <location>
        <position position="1"/>
    </location>
</feature>
<keyword evidence="2" id="KW-1185">Reference proteome</keyword>
<protein>
    <submittedName>
        <fullName evidence="1">Uncharacterized protein</fullName>
    </submittedName>
</protein>
<name>A0AC60NU50_IXOPE</name>
<reference evidence="1 2" key="1">
    <citation type="journal article" date="2020" name="Cell">
        <title>Large-Scale Comparative Analyses of Tick Genomes Elucidate Their Genetic Diversity and Vector Capacities.</title>
        <authorList>
            <consortium name="Tick Genome and Microbiome Consortium (TIGMIC)"/>
            <person name="Jia N."/>
            <person name="Wang J."/>
            <person name="Shi W."/>
            <person name="Du L."/>
            <person name="Sun Y."/>
            <person name="Zhan W."/>
            <person name="Jiang J.F."/>
            <person name="Wang Q."/>
            <person name="Zhang B."/>
            <person name="Ji P."/>
            <person name="Bell-Sakyi L."/>
            <person name="Cui X.M."/>
            <person name="Yuan T.T."/>
            <person name="Jiang B.G."/>
            <person name="Yang W.F."/>
            <person name="Lam T.T."/>
            <person name="Chang Q.C."/>
            <person name="Ding S.J."/>
            <person name="Wang X.J."/>
            <person name="Zhu J.G."/>
            <person name="Ruan X.D."/>
            <person name="Zhao L."/>
            <person name="Wei J.T."/>
            <person name="Ye R.Z."/>
            <person name="Que T.C."/>
            <person name="Du C.H."/>
            <person name="Zhou Y.H."/>
            <person name="Cheng J.X."/>
            <person name="Dai P.F."/>
            <person name="Guo W.B."/>
            <person name="Han X.H."/>
            <person name="Huang E.J."/>
            <person name="Li L.F."/>
            <person name="Wei W."/>
            <person name="Gao Y.C."/>
            <person name="Liu J.Z."/>
            <person name="Shao H.Z."/>
            <person name="Wang X."/>
            <person name="Wang C.C."/>
            <person name="Yang T.C."/>
            <person name="Huo Q.B."/>
            <person name="Li W."/>
            <person name="Chen H.Y."/>
            <person name="Chen S.E."/>
            <person name="Zhou L.G."/>
            <person name="Ni X.B."/>
            <person name="Tian J.H."/>
            <person name="Sheng Y."/>
            <person name="Liu T."/>
            <person name="Pan Y.S."/>
            <person name="Xia L.Y."/>
            <person name="Li J."/>
            <person name="Zhao F."/>
            <person name="Cao W.C."/>
        </authorList>
    </citation>
    <scope>NUCLEOTIDE SEQUENCE [LARGE SCALE GENOMIC DNA]</scope>
    <source>
        <strain evidence="1">Iper-2018</strain>
    </source>
</reference>
<dbReference type="EMBL" id="JABSTQ010011499">
    <property type="protein sequence ID" value="KAG0410676.1"/>
    <property type="molecule type" value="Genomic_DNA"/>
</dbReference>
<evidence type="ECO:0000313" key="1">
    <source>
        <dbReference type="EMBL" id="KAG0410676.1"/>
    </source>
</evidence>
<organism evidence="1 2">
    <name type="scientific">Ixodes persulcatus</name>
    <name type="common">Taiga tick</name>
    <dbReference type="NCBI Taxonomy" id="34615"/>
    <lineage>
        <taxon>Eukaryota</taxon>
        <taxon>Metazoa</taxon>
        <taxon>Ecdysozoa</taxon>
        <taxon>Arthropoda</taxon>
        <taxon>Chelicerata</taxon>
        <taxon>Arachnida</taxon>
        <taxon>Acari</taxon>
        <taxon>Parasitiformes</taxon>
        <taxon>Ixodida</taxon>
        <taxon>Ixodoidea</taxon>
        <taxon>Ixodidae</taxon>
        <taxon>Ixodinae</taxon>
        <taxon>Ixodes</taxon>
    </lineage>
</organism>
<proteinExistence type="predicted"/>
<sequence>EETPQEAPPAGYRYRVIEVPLNDDLDELAALSGANRVDDSESAGYDDEELLQLQLLAAQEGLEPPTRQQVIAEQLLLERERELLESELLEQQLVNEQLLKAAIMKEKSRTLTRILEEKARKVRVSQDDRGQDEAGSNRELHEEKMGPYSLTVSVIPLLLLLFLVMPTYIIFVYKPGDGKICHYRACPEDGERFRRIIAYAAVEPCTDFYDHVCTLWLEENSLPQTAHKFSYRDQYQANIEGALRDALKAEKGKVRKANEAGSPINIMVDLFDGCLKSQADSGVQTMLQQLVRTNLPSGESTAQLAAKLMYTTGVDGIFHLSLRRARDQDGVILEFDVPDLLIKPEHLLTKNLTIKAPDNRLLAGAAQEAMGYLNITSAQIDPQAIANFIVDISELSEVSWRYSMYFRNEPPRWLRCLRLVDGLMPKALAWFYHRSHVDNPLFSDAPVRRRCSDALV</sequence>
<dbReference type="Proteomes" id="UP000805193">
    <property type="component" value="Unassembled WGS sequence"/>
</dbReference>
<accession>A0AC60NU50</accession>
<evidence type="ECO:0000313" key="2">
    <source>
        <dbReference type="Proteomes" id="UP000805193"/>
    </source>
</evidence>
<comment type="caution">
    <text evidence="1">The sequence shown here is derived from an EMBL/GenBank/DDBJ whole genome shotgun (WGS) entry which is preliminary data.</text>
</comment>